<keyword evidence="2" id="KW-0472">Membrane</keyword>
<comment type="caution">
    <text evidence="3">The sequence shown here is derived from an EMBL/GenBank/DDBJ whole genome shotgun (WGS) entry which is preliminary data.</text>
</comment>
<dbReference type="EMBL" id="BAAAMY010000005">
    <property type="protein sequence ID" value="GAA1923305.1"/>
    <property type="molecule type" value="Genomic_DNA"/>
</dbReference>
<name>A0ABP5AV16_9ACTN</name>
<keyword evidence="2" id="KW-1133">Transmembrane helix</keyword>
<dbReference type="RefSeq" id="WP_344007908.1">
    <property type="nucleotide sequence ID" value="NZ_BAAAMY010000005.1"/>
</dbReference>
<gene>
    <name evidence="3" type="ORF">GCM10009737_26230</name>
</gene>
<evidence type="ECO:0000256" key="1">
    <source>
        <dbReference type="SAM" id="Coils"/>
    </source>
</evidence>
<evidence type="ECO:0000313" key="4">
    <source>
        <dbReference type="Proteomes" id="UP001501612"/>
    </source>
</evidence>
<organism evidence="3 4">
    <name type="scientific">Nocardioides lentus</name>
    <dbReference type="NCBI Taxonomy" id="338077"/>
    <lineage>
        <taxon>Bacteria</taxon>
        <taxon>Bacillati</taxon>
        <taxon>Actinomycetota</taxon>
        <taxon>Actinomycetes</taxon>
        <taxon>Propionibacteriales</taxon>
        <taxon>Nocardioidaceae</taxon>
        <taxon>Nocardioides</taxon>
    </lineage>
</organism>
<dbReference type="Proteomes" id="UP001501612">
    <property type="component" value="Unassembled WGS sequence"/>
</dbReference>
<feature type="coiled-coil region" evidence="1">
    <location>
        <begin position="264"/>
        <end position="291"/>
    </location>
</feature>
<evidence type="ECO:0000256" key="2">
    <source>
        <dbReference type="SAM" id="Phobius"/>
    </source>
</evidence>
<accession>A0ABP5AV16</accession>
<keyword evidence="2" id="KW-0812">Transmembrane</keyword>
<protein>
    <submittedName>
        <fullName evidence="3">Uncharacterized protein</fullName>
    </submittedName>
</protein>
<evidence type="ECO:0000313" key="3">
    <source>
        <dbReference type="EMBL" id="GAA1923305.1"/>
    </source>
</evidence>
<proteinExistence type="predicted"/>
<feature type="transmembrane region" description="Helical" evidence="2">
    <location>
        <begin position="103"/>
        <end position="136"/>
    </location>
</feature>
<keyword evidence="1" id="KW-0175">Coiled coil</keyword>
<reference evidence="4" key="1">
    <citation type="journal article" date="2019" name="Int. J. Syst. Evol. Microbiol.">
        <title>The Global Catalogue of Microorganisms (GCM) 10K type strain sequencing project: providing services to taxonomists for standard genome sequencing and annotation.</title>
        <authorList>
            <consortium name="The Broad Institute Genomics Platform"/>
            <consortium name="The Broad Institute Genome Sequencing Center for Infectious Disease"/>
            <person name="Wu L."/>
            <person name="Ma J."/>
        </authorList>
    </citation>
    <scope>NUCLEOTIDE SEQUENCE [LARGE SCALE GENOMIC DNA]</scope>
    <source>
        <strain evidence="4">JCM 14046</strain>
    </source>
</reference>
<sequence length="356" mass="37923">MAEPLLWWHHHHLAAPATDGRHRFTVQRHPWGVTVWEGPVRGAPWIPFHVVDVVVTDPDAPVELAAEVARERLPAPGWDRRLVRALPGELSPRTPRHAVVAALVVLLVVLLPLGAVVTGVAAVLAVLGVVVGDLLAGDRGARRARRTGHVAASVPLSGRVQLADALCQRALAHGMPHAGHVRRAVRTALWTCRAPDSRSSGRLNRWLGDVDRADQLATGVAMYDRSMTGAASTDGLGPSTVVARAAALAPELVAACAGPDEAHRREALAQLRDLRDACRDARAAREALETTVGRAAPPELRAVGPDPATGVAAEVAADARRERVGDLLRELRAEAGILREVDAELRGRDEPRSFGA</sequence>
<keyword evidence="4" id="KW-1185">Reference proteome</keyword>